<keyword evidence="1" id="KW-0812">Transmembrane</keyword>
<keyword evidence="3" id="KW-1185">Reference proteome</keyword>
<feature type="transmembrane region" description="Helical" evidence="1">
    <location>
        <begin position="6"/>
        <end position="27"/>
    </location>
</feature>
<gene>
    <name evidence="2" type="ORF">SacmaDRAFT_4275</name>
</gene>
<name>H5X7W3_9PSEU</name>
<sequence length="364" mass="38514">MTLSATGLMAVGTSAVALALVLALVGWQLVRRQRQRRHAVREAPGRRLLVALAAGDSEAERELLRLPERSWRAAEPTAARFIEKLRGESRDALLRVFEGRGVARRAMRQVRARSAVRRASAAELLGAMRRREALAPLCVLLDDPAPEVRVVAARALGRIGEMAAVGPLVASLDRVGPPQQVIAHALLGLGREAERPMLDTLATAGPHARATVVEVLGLSRALRSVPALVELLWQDPVLEVRVRVVRALGRIGSRAALSPLLAATARSEATPLRTVAARALGELGDPSAAPRLVELLSERVHQIAHNAAESLLELGEAGRSGLREAADQGVEPAAGHAREALARDELRAARLRAAGVTAGAGGGS</sequence>
<dbReference type="RefSeq" id="WP_009155841.1">
    <property type="nucleotide sequence ID" value="NZ_CM001439.1"/>
</dbReference>
<dbReference type="PANTHER" id="PTHR12697:SF5">
    <property type="entry name" value="DEOXYHYPUSINE HYDROXYLASE"/>
    <property type="match status" value="1"/>
</dbReference>
<dbReference type="Pfam" id="PF13646">
    <property type="entry name" value="HEAT_2"/>
    <property type="match status" value="2"/>
</dbReference>
<dbReference type="InterPro" id="IPR004155">
    <property type="entry name" value="PBS_lyase_HEAT"/>
</dbReference>
<dbReference type="eggNOG" id="COG1413">
    <property type="taxonomic scope" value="Bacteria"/>
</dbReference>
<dbReference type="Gene3D" id="1.25.10.10">
    <property type="entry name" value="Leucine-rich Repeat Variant"/>
    <property type="match status" value="2"/>
</dbReference>
<evidence type="ECO:0000313" key="3">
    <source>
        <dbReference type="Proteomes" id="UP000004926"/>
    </source>
</evidence>
<protein>
    <submittedName>
        <fullName evidence="2">HEAT-like repeat protein</fullName>
    </submittedName>
</protein>
<dbReference type="InterPro" id="IPR016024">
    <property type="entry name" value="ARM-type_fold"/>
</dbReference>
<reference evidence="2 3" key="1">
    <citation type="journal article" date="2012" name="Stand. Genomic Sci.">
        <title>Genome sequence of the ocean sediment bacterium Saccharomonospora marina type strain (XMU15(T)).</title>
        <authorList>
            <person name="Klenk H.P."/>
            <person name="Lu M."/>
            <person name="Lucas S."/>
            <person name="Lapidus A."/>
            <person name="Copeland A."/>
            <person name="Pitluck S."/>
            <person name="Goodwin L.A."/>
            <person name="Han C."/>
            <person name="Tapia R."/>
            <person name="Brambilla E.M."/>
            <person name="Potter G."/>
            <person name="Land M."/>
            <person name="Ivanova N."/>
            <person name="Rohde M."/>
            <person name="Goker M."/>
            <person name="Detter J.C."/>
            <person name="Li W.J."/>
            <person name="Kyrpides N.C."/>
            <person name="Woyke T."/>
        </authorList>
    </citation>
    <scope>NUCLEOTIDE SEQUENCE [LARGE SCALE GENOMIC DNA]</scope>
    <source>
        <strain evidence="2 3">XMU15</strain>
    </source>
</reference>
<dbReference type="STRING" id="882083.SacmaDRAFT_4275"/>
<proteinExistence type="predicted"/>
<dbReference type="PANTHER" id="PTHR12697">
    <property type="entry name" value="PBS LYASE HEAT-LIKE PROTEIN"/>
    <property type="match status" value="1"/>
</dbReference>
<dbReference type="OrthoDB" id="8912726at2"/>
<dbReference type="AlphaFoldDB" id="H5X7W3"/>
<accession>H5X7W3</accession>
<organism evidence="2 3">
    <name type="scientific">Saccharomonospora marina XMU15</name>
    <dbReference type="NCBI Taxonomy" id="882083"/>
    <lineage>
        <taxon>Bacteria</taxon>
        <taxon>Bacillati</taxon>
        <taxon>Actinomycetota</taxon>
        <taxon>Actinomycetes</taxon>
        <taxon>Pseudonocardiales</taxon>
        <taxon>Pseudonocardiaceae</taxon>
        <taxon>Saccharomonospora</taxon>
    </lineage>
</organism>
<dbReference type="SMART" id="SM00567">
    <property type="entry name" value="EZ_HEAT"/>
    <property type="match status" value="5"/>
</dbReference>
<dbReference type="InterPro" id="IPR011989">
    <property type="entry name" value="ARM-like"/>
</dbReference>
<evidence type="ECO:0000313" key="2">
    <source>
        <dbReference type="EMBL" id="EHR52463.1"/>
    </source>
</evidence>
<keyword evidence="1" id="KW-0472">Membrane</keyword>
<dbReference type="EMBL" id="CM001439">
    <property type="protein sequence ID" value="EHR52463.1"/>
    <property type="molecule type" value="Genomic_DNA"/>
</dbReference>
<dbReference type="Proteomes" id="UP000004926">
    <property type="component" value="Chromosome"/>
</dbReference>
<keyword evidence="1" id="KW-1133">Transmembrane helix</keyword>
<evidence type="ECO:0000256" key="1">
    <source>
        <dbReference type="SAM" id="Phobius"/>
    </source>
</evidence>
<dbReference type="GO" id="GO:0016491">
    <property type="term" value="F:oxidoreductase activity"/>
    <property type="evidence" value="ECO:0007669"/>
    <property type="project" value="TreeGrafter"/>
</dbReference>
<dbReference type="SUPFAM" id="SSF48371">
    <property type="entry name" value="ARM repeat"/>
    <property type="match status" value="1"/>
</dbReference>
<dbReference type="HOGENOM" id="CLU_798390_0_0_11"/>